<dbReference type="SMART" id="SM00543">
    <property type="entry name" value="MIF4G"/>
    <property type="match status" value="1"/>
</dbReference>
<sequence>MQVNMNPNQTSPSNTQQPTPVQYSPQFITIPQNMLNFAPGTRFILSPYVPIQYIYPVITYTQNSFPGLQPLIPEPRPQPIQQQQQQIQIPIVPTPIISDEQRSSHFSDELLSNNGDQEQSKIVLESIITHNDDYESESDDYESSVDNDYNNNGNQDDSDNEDSDSSGSSIQFGIEPIEPQNMEIIDTHIKTESQQQTLDLQITDENKQENDQISEQSSPEIIFGKIDKQKQTQSELKETLSEAVIHKPTPALTSVTYQSIHQQSLPILSVKEKEKEQTNKRNNKQDQPRSSQLYKSELSKSQKKKSKSSIMRDESDFVYVKKNQSPKEVVELPNKASKAWKSRTVNTKEKEIRISEMIGNNQEKQKVNNNNNNNNNQPIQEDEYDKDLITRQCLSFLNRLTSSNIMDLVPEISKRLNSKESIKIFLIEMFEKAVYEKKYVSIYSKLSKILENECRLSDQGDEVFRRTLIELCQMEFEQALEISSMKHQKLTEIQEKHKQDKLQSDDQEQINLTQEYDDEEEDGMQRIRLCGIVSFIASLHIEGLLHPIVIRNCLRDLLKMDISNPIHANIEAFVTFLYKVGRVFDVGSKQKREVDLLLERLRSIQEGGKLTQRLKFMILEVEDERKRGFSFETALGTK</sequence>
<feature type="region of interest" description="Disordered" evidence="4">
    <location>
        <begin position="268"/>
        <end position="312"/>
    </location>
</feature>
<dbReference type="Gene3D" id="1.25.40.180">
    <property type="match status" value="1"/>
</dbReference>
<dbReference type="SUPFAM" id="SSF48371">
    <property type="entry name" value="ARM repeat"/>
    <property type="match status" value="1"/>
</dbReference>
<dbReference type="GO" id="GO:0003729">
    <property type="term" value="F:mRNA binding"/>
    <property type="evidence" value="ECO:0007669"/>
    <property type="project" value="TreeGrafter"/>
</dbReference>
<keyword evidence="2" id="KW-0396">Initiation factor</keyword>
<organism evidence="6 7">
    <name type="scientific">Streblomastix strix</name>
    <dbReference type="NCBI Taxonomy" id="222440"/>
    <lineage>
        <taxon>Eukaryota</taxon>
        <taxon>Metamonada</taxon>
        <taxon>Preaxostyla</taxon>
        <taxon>Oxymonadida</taxon>
        <taxon>Streblomastigidae</taxon>
        <taxon>Streblomastix</taxon>
    </lineage>
</organism>
<accession>A0A5J4WEY7</accession>
<reference evidence="6 7" key="1">
    <citation type="submission" date="2019-03" db="EMBL/GenBank/DDBJ databases">
        <title>Single cell metagenomics reveals metabolic interactions within the superorganism composed of flagellate Streblomastix strix and complex community of Bacteroidetes bacteria on its surface.</title>
        <authorList>
            <person name="Treitli S.C."/>
            <person name="Kolisko M."/>
            <person name="Husnik F."/>
            <person name="Keeling P."/>
            <person name="Hampl V."/>
        </authorList>
    </citation>
    <scope>NUCLEOTIDE SEQUENCE [LARGE SCALE GENOMIC DNA]</scope>
    <source>
        <strain evidence="6">ST1C</strain>
    </source>
</reference>
<dbReference type="InterPro" id="IPR003890">
    <property type="entry name" value="MIF4G-like_typ-3"/>
</dbReference>
<evidence type="ECO:0000256" key="4">
    <source>
        <dbReference type="SAM" id="MobiDB-lite"/>
    </source>
</evidence>
<dbReference type="OrthoDB" id="514777at2759"/>
<dbReference type="Proteomes" id="UP000324800">
    <property type="component" value="Unassembled WGS sequence"/>
</dbReference>
<comment type="similarity">
    <text evidence="1">Belongs to the eukaryotic initiation factor 4G family.</text>
</comment>
<comment type="caution">
    <text evidence="6">The sequence shown here is derived from an EMBL/GenBank/DDBJ whole genome shotgun (WGS) entry which is preliminary data.</text>
</comment>
<proteinExistence type="inferred from homology"/>
<name>A0A5J4WEY7_9EUKA</name>
<feature type="region of interest" description="Disordered" evidence="4">
    <location>
        <begin position="359"/>
        <end position="379"/>
    </location>
</feature>
<gene>
    <name evidence="6" type="ORF">EZS28_010918</name>
</gene>
<feature type="domain" description="MIF4G" evidence="5">
    <location>
        <begin position="390"/>
        <end position="628"/>
    </location>
</feature>
<feature type="compositionally biased region" description="Acidic residues" evidence="4">
    <location>
        <begin position="134"/>
        <end position="145"/>
    </location>
</feature>
<dbReference type="PANTHER" id="PTHR23253:SF9">
    <property type="entry name" value="EUKARYOTIC TRANSLATION INITIATION FACTOR 4 GAMMA 2"/>
    <property type="match status" value="1"/>
</dbReference>
<feature type="region of interest" description="Disordered" evidence="4">
    <location>
        <begin position="131"/>
        <end position="178"/>
    </location>
</feature>
<feature type="region of interest" description="Disordered" evidence="4">
    <location>
        <begin position="1"/>
        <end position="21"/>
    </location>
</feature>
<evidence type="ECO:0000259" key="5">
    <source>
        <dbReference type="SMART" id="SM00543"/>
    </source>
</evidence>
<evidence type="ECO:0000313" key="7">
    <source>
        <dbReference type="Proteomes" id="UP000324800"/>
    </source>
</evidence>
<keyword evidence="3" id="KW-0648">Protein biosynthesis</keyword>
<feature type="compositionally biased region" description="Basic and acidic residues" evidence="4">
    <location>
        <begin position="270"/>
        <end position="287"/>
    </location>
</feature>
<protein>
    <recommendedName>
        <fullName evidence="5">MIF4G domain-containing protein</fullName>
    </recommendedName>
</protein>
<dbReference type="GO" id="GO:0016281">
    <property type="term" value="C:eukaryotic translation initiation factor 4F complex"/>
    <property type="evidence" value="ECO:0007669"/>
    <property type="project" value="TreeGrafter"/>
</dbReference>
<evidence type="ECO:0000256" key="2">
    <source>
        <dbReference type="ARBA" id="ARBA00022540"/>
    </source>
</evidence>
<evidence type="ECO:0000256" key="1">
    <source>
        <dbReference type="ARBA" id="ARBA00005775"/>
    </source>
</evidence>
<dbReference type="GO" id="GO:0003743">
    <property type="term" value="F:translation initiation factor activity"/>
    <property type="evidence" value="ECO:0007669"/>
    <property type="project" value="UniProtKB-KW"/>
</dbReference>
<dbReference type="PANTHER" id="PTHR23253">
    <property type="entry name" value="EUKARYOTIC TRANSLATION INITIATION FACTOR 4 GAMMA"/>
    <property type="match status" value="1"/>
</dbReference>
<evidence type="ECO:0000256" key="3">
    <source>
        <dbReference type="ARBA" id="ARBA00022917"/>
    </source>
</evidence>
<feature type="compositionally biased region" description="Low complexity" evidence="4">
    <location>
        <begin position="146"/>
        <end position="155"/>
    </location>
</feature>
<evidence type="ECO:0000313" key="6">
    <source>
        <dbReference type="EMBL" id="KAA6393554.1"/>
    </source>
</evidence>
<dbReference type="EMBL" id="SNRW01002199">
    <property type="protein sequence ID" value="KAA6393554.1"/>
    <property type="molecule type" value="Genomic_DNA"/>
</dbReference>
<dbReference type="InterPro" id="IPR016024">
    <property type="entry name" value="ARM-type_fold"/>
</dbReference>
<dbReference type="AlphaFoldDB" id="A0A5J4WEY7"/>